<sequence length="159" mass="16208">MRILKPVLAAMAIVIAMPALASEDSPKVEIGKLSCLVEGEHSFIVGSSATLGCSFSPVDGGAVENYKGTVRDYGLDIGKTKQATLVWGVLAPSANRKPGLLAGTYGGLTAGASVGAGIKANALLGGFDRSIALNPFSLESQTGTNLTLGVSKMTLELIN</sequence>
<reference evidence="3" key="1">
    <citation type="submission" date="2015-07" db="EMBL/GenBank/DDBJ databases">
        <authorList>
            <person name="Rodrigo-Torres Lidia"/>
            <person name="Arahal R.David."/>
        </authorList>
    </citation>
    <scope>NUCLEOTIDE SEQUENCE [LARGE SCALE GENOMIC DNA]</scope>
    <source>
        <strain evidence="3">CECT 4801</strain>
    </source>
</reference>
<dbReference type="EMBL" id="CXST01000001">
    <property type="protein sequence ID" value="CTQ43550.1"/>
    <property type="molecule type" value="Genomic_DNA"/>
</dbReference>
<feature type="signal peptide" evidence="1">
    <location>
        <begin position="1"/>
        <end position="21"/>
    </location>
</feature>
<evidence type="ECO:0008006" key="4">
    <source>
        <dbReference type="Google" id="ProtNLM"/>
    </source>
</evidence>
<feature type="chain" id="PRO_5005807764" description="DUF992 domain-containing protein" evidence="1">
    <location>
        <begin position="22"/>
        <end position="159"/>
    </location>
</feature>
<protein>
    <recommendedName>
        <fullName evidence="4">DUF992 domain-containing protein</fullName>
    </recommendedName>
</protein>
<dbReference type="Proteomes" id="UP000048926">
    <property type="component" value="Unassembled WGS sequence"/>
</dbReference>
<dbReference type="RefSeq" id="WP_055655715.1">
    <property type="nucleotide sequence ID" value="NZ_CP045627.1"/>
</dbReference>
<gene>
    <name evidence="2" type="ORF">LAL4801_01990</name>
</gene>
<keyword evidence="3" id="KW-1185">Reference proteome</keyword>
<name>A0A0M6Y416_9HYPH</name>
<dbReference type="STRING" id="187304.B0E33_20015"/>
<proteinExistence type="predicted"/>
<dbReference type="InterPro" id="IPR009333">
    <property type="entry name" value="DUF992"/>
</dbReference>
<keyword evidence="1" id="KW-0732">Signal</keyword>
<dbReference type="AlphaFoldDB" id="A0A0M6Y416"/>
<evidence type="ECO:0000313" key="3">
    <source>
        <dbReference type="Proteomes" id="UP000048926"/>
    </source>
</evidence>
<organism evidence="2 3">
    <name type="scientific">Roseibium aggregatum</name>
    <dbReference type="NCBI Taxonomy" id="187304"/>
    <lineage>
        <taxon>Bacteria</taxon>
        <taxon>Pseudomonadati</taxon>
        <taxon>Pseudomonadota</taxon>
        <taxon>Alphaproteobacteria</taxon>
        <taxon>Hyphomicrobiales</taxon>
        <taxon>Stappiaceae</taxon>
        <taxon>Roseibium</taxon>
    </lineage>
</organism>
<evidence type="ECO:0000256" key="1">
    <source>
        <dbReference type="SAM" id="SignalP"/>
    </source>
</evidence>
<accession>A0A0M6Y416</accession>
<dbReference type="Pfam" id="PF06186">
    <property type="entry name" value="DUF992"/>
    <property type="match status" value="1"/>
</dbReference>
<evidence type="ECO:0000313" key="2">
    <source>
        <dbReference type="EMBL" id="CTQ43550.1"/>
    </source>
</evidence>
<dbReference type="OrthoDB" id="7362478at2"/>